<reference evidence="1" key="1">
    <citation type="submission" date="2020-05" db="EMBL/GenBank/DDBJ databases">
        <title>Large-scale comparative analyses of tick genomes elucidate their genetic diversity and vector capacities.</title>
        <authorList>
            <person name="Jia N."/>
            <person name="Wang J."/>
            <person name="Shi W."/>
            <person name="Du L."/>
            <person name="Sun Y."/>
            <person name="Zhan W."/>
            <person name="Jiang J."/>
            <person name="Wang Q."/>
            <person name="Zhang B."/>
            <person name="Ji P."/>
            <person name="Sakyi L.B."/>
            <person name="Cui X."/>
            <person name="Yuan T."/>
            <person name="Jiang B."/>
            <person name="Yang W."/>
            <person name="Lam T.T.-Y."/>
            <person name="Chang Q."/>
            <person name="Ding S."/>
            <person name="Wang X."/>
            <person name="Zhu J."/>
            <person name="Ruan X."/>
            <person name="Zhao L."/>
            <person name="Wei J."/>
            <person name="Que T."/>
            <person name="Du C."/>
            <person name="Cheng J."/>
            <person name="Dai P."/>
            <person name="Han X."/>
            <person name="Huang E."/>
            <person name="Gao Y."/>
            <person name="Liu J."/>
            <person name="Shao H."/>
            <person name="Ye R."/>
            <person name="Li L."/>
            <person name="Wei W."/>
            <person name="Wang X."/>
            <person name="Wang C."/>
            <person name="Yang T."/>
            <person name="Huo Q."/>
            <person name="Li W."/>
            <person name="Guo W."/>
            <person name="Chen H."/>
            <person name="Zhou L."/>
            <person name="Ni X."/>
            <person name="Tian J."/>
            <person name="Zhou Y."/>
            <person name="Sheng Y."/>
            <person name="Liu T."/>
            <person name="Pan Y."/>
            <person name="Xia L."/>
            <person name="Li J."/>
            <person name="Zhao F."/>
            <person name="Cao W."/>
        </authorList>
    </citation>
    <scope>NUCLEOTIDE SEQUENCE</scope>
    <source>
        <strain evidence="1">Dsil-2018</strain>
    </source>
</reference>
<dbReference type="Proteomes" id="UP000821865">
    <property type="component" value="Chromosome 3"/>
</dbReference>
<organism evidence="1 2">
    <name type="scientific">Dermacentor silvarum</name>
    <name type="common">Tick</name>
    <dbReference type="NCBI Taxonomy" id="543639"/>
    <lineage>
        <taxon>Eukaryota</taxon>
        <taxon>Metazoa</taxon>
        <taxon>Ecdysozoa</taxon>
        <taxon>Arthropoda</taxon>
        <taxon>Chelicerata</taxon>
        <taxon>Arachnida</taxon>
        <taxon>Acari</taxon>
        <taxon>Parasitiformes</taxon>
        <taxon>Ixodida</taxon>
        <taxon>Ixodoidea</taxon>
        <taxon>Ixodidae</taxon>
        <taxon>Rhipicephalinae</taxon>
        <taxon>Dermacentor</taxon>
    </lineage>
</organism>
<evidence type="ECO:0000313" key="2">
    <source>
        <dbReference type="Proteomes" id="UP000821865"/>
    </source>
</evidence>
<sequence length="465" mass="51100">MVLQKSAWTGGCKRQVALWVLVSSCVLLPTLAQTALAQNATIATGQSASAALTSRSPDNTGGEVEEIDFAQVARDVVAAGLSKVPRSLMRKLLQADVRSECSTALLRTMRAFQNLEPWVLRLFDATGKCPTGFFDASSADLGAFDECLETVVRDRYGNVLSRGQYCNMLVHIKNATEMKGMMNSISDVLHPRLRYFSEQGFPKESPIARLGLCFIEDCNEHDLQVLVNSARLLNLFIATSEWPKMIIPAAFNGVDTFFFLRQRDLERINGLMRTLCKQALGLPKLTNMKALLMHKNVEEIIEAHKCAQTVRLSDTHAGQRILDILGYRPALAIPQRHRTPNTIRTKIIIPPLPKNMSTETSGRRKARAAALWQCYKNQPAIYVDAAHTSDGGHTIAGTNGDGHTTSSATVNTSFIVDAEETAFAMGTSIPGTKIMISDSKTAILNYPSGFFQLERSKSSTKNSMN</sequence>
<name>A0ACB8D2C8_DERSI</name>
<accession>A0ACB8D2C8</accession>
<comment type="caution">
    <text evidence="1">The sequence shown here is derived from an EMBL/GenBank/DDBJ whole genome shotgun (WGS) entry which is preliminary data.</text>
</comment>
<gene>
    <name evidence="1" type="ORF">HPB49_002533</name>
</gene>
<evidence type="ECO:0000313" key="1">
    <source>
        <dbReference type="EMBL" id="KAH7958548.1"/>
    </source>
</evidence>
<proteinExistence type="predicted"/>
<protein>
    <submittedName>
        <fullName evidence="1">Uncharacterized protein</fullName>
    </submittedName>
</protein>
<dbReference type="EMBL" id="CM023472">
    <property type="protein sequence ID" value="KAH7958548.1"/>
    <property type="molecule type" value="Genomic_DNA"/>
</dbReference>
<keyword evidence="2" id="KW-1185">Reference proteome</keyword>